<evidence type="ECO:0000313" key="2">
    <source>
        <dbReference type="Proteomes" id="UP000266861"/>
    </source>
</evidence>
<proteinExistence type="predicted"/>
<name>A0A397HXS0_9GLOM</name>
<dbReference type="Proteomes" id="UP000266861">
    <property type="component" value="Unassembled WGS sequence"/>
</dbReference>
<dbReference type="OrthoDB" id="2139606at2759"/>
<keyword evidence="2" id="KW-1185">Reference proteome</keyword>
<accession>A0A397HXS0</accession>
<reference evidence="1 2" key="1">
    <citation type="submission" date="2018-08" db="EMBL/GenBank/DDBJ databases">
        <title>Genome and evolution of the arbuscular mycorrhizal fungus Diversispora epigaea (formerly Glomus versiforme) and its bacterial endosymbionts.</title>
        <authorList>
            <person name="Sun X."/>
            <person name="Fei Z."/>
            <person name="Harrison M."/>
        </authorList>
    </citation>
    <scope>NUCLEOTIDE SEQUENCE [LARGE SCALE GENOMIC DNA]</scope>
    <source>
        <strain evidence="1 2">IT104</strain>
    </source>
</reference>
<gene>
    <name evidence="1" type="ORF">Glove_299g6</name>
</gene>
<organism evidence="1 2">
    <name type="scientific">Diversispora epigaea</name>
    <dbReference type="NCBI Taxonomy" id="1348612"/>
    <lineage>
        <taxon>Eukaryota</taxon>
        <taxon>Fungi</taxon>
        <taxon>Fungi incertae sedis</taxon>
        <taxon>Mucoromycota</taxon>
        <taxon>Glomeromycotina</taxon>
        <taxon>Glomeromycetes</taxon>
        <taxon>Diversisporales</taxon>
        <taxon>Diversisporaceae</taxon>
        <taxon>Diversispora</taxon>
    </lineage>
</organism>
<dbReference type="AlphaFoldDB" id="A0A397HXS0"/>
<sequence length="80" mass="9375">MYTHNNEALARYLGVKKSPVTIRFIFGRPEDEYVDKLEEESKIGKMIILSNWMMTVSSTLFTTTVTFKTYRENVRTMAML</sequence>
<evidence type="ECO:0000313" key="1">
    <source>
        <dbReference type="EMBL" id="RHZ67822.1"/>
    </source>
</evidence>
<comment type="caution">
    <text evidence="1">The sequence shown here is derived from an EMBL/GenBank/DDBJ whole genome shotgun (WGS) entry which is preliminary data.</text>
</comment>
<protein>
    <submittedName>
        <fullName evidence="1">Uncharacterized protein</fullName>
    </submittedName>
</protein>
<dbReference type="EMBL" id="PQFF01000273">
    <property type="protein sequence ID" value="RHZ67822.1"/>
    <property type="molecule type" value="Genomic_DNA"/>
</dbReference>